<protein>
    <recommendedName>
        <fullName evidence="2">BTB domain-containing protein</fullName>
    </recommendedName>
</protein>
<dbReference type="Gene3D" id="3.30.710.10">
    <property type="entry name" value="Potassium Channel Kv1.1, Chain A"/>
    <property type="match status" value="1"/>
</dbReference>
<dbReference type="EMBL" id="LNZH02000207">
    <property type="protein sequence ID" value="OCB85797.1"/>
    <property type="molecule type" value="Genomic_DNA"/>
</dbReference>
<dbReference type="SMART" id="SM00225">
    <property type="entry name" value="BTB"/>
    <property type="match status" value="1"/>
</dbReference>
<keyword evidence="4" id="KW-1185">Reference proteome</keyword>
<gene>
    <name evidence="3" type="ORF">A7U60_g7149</name>
</gene>
<dbReference type="OrthoDB" id="3217871at2759"/>
<dbReference type="InterPro" id="IPR000210">
    <property type="entry name" value="BTB/POZ_dom"/>
</dbReference>
<accession>A0A9Q5HTN5</accession>
<reference evidence="3" key="1">
    <citation type="submission" date="2016-06" db="EMBL/GenBank/DDBJ databases">
        <title>Draft Genome sequence of the fungus Inonotus baumii.</title>
        <authorList>
            <person name="Zhu H."/>
            <person name="Lin W."/>
        </authorList>
    </citation>
    <scope>NUCLEOTIDE SEQUENCE</scope>
    <source>
        <strain evidence="3">821</strain>
    </source>
</reference>
<dbReference type="Proteomes" id="UP000757232">
    <property type="component" value="Unassembled WGS sequence"/>
</dbReference>
<dbReference type="InterPro" id="IPR011333">
    <property type="entry name" value="SKP1/BTB/POZ_sf"/>
</dbReference>
<organism evidence="3 4">
    <name type="scientific">Sanghuangporus baumii</name>
    <name type="common">Phellinus baumii</name>
    <dbReference type="NCBI Taxonomy" id="108892"/>
    <lineage>
        <taxon>Eukaryota</taxon>
        <taxon>Fungi</taxon>
        <taxon>Dikarya</taxon>
        <taxon>Basidiomycota</taxon>
        <taxon>Agaricomycotina</taxon>
        <taxon>Agaricomycetes</taxon>
        <taxon>Hymenochaetales</taxon>
        <taxon>Hymenochaetaceae</taxon>
        <taxon>Sanghuangporus</taxon>
    </lineage>
</organism>
<dbReference type="SUPFAM" id="SSF54695">
    <property type="entry name" value="POZ domain"/>
    <property type="match status" value="1"/>
</dbReference>
<dbReference type="AlphaFoldDB" id="A0A9Q5HTN5"/>
<sequence length="308" mass="35806">MESNSGSIQATNQVLRNKRHDTYYIPSGDVVFQVEDTLFRVHRYFFERESALFRDMLSLPAPIQQPSNGTQGQQQAAFQREGTSDENPIRLPQVSKEEFRLFLWVFYNPTHSEYDAPGSKWTSILRLAHLWDFPMIRELAFRQLEKEPPVKRLALADRYDAPPDWRARAMTELVVRREPLSRVEGEELGLETVLKVAEMREKAQTQNWRIRSYESSCRRRRYTRSRSPSPRPTPTPLPASLLVPTPAPVEIPIFPLPPPSPAYDPIIIQPLHEPWVWQQPQAPEETNAEASTSRVRRIFRMFGKVGRM</sequence>
<evidence type="ECO:0000256" key="1">
    <source>
        <dbReference type="SAM" id="MobiDB-lite"/>
    </source>
</evidence>
<dbReference type="PROSITE" id="PS50097">
    <property type="entry name" value="BTB"/>
    <property type="match status" value="1"/>
</dbReference>
<dbReference type="Pfam" id="PF00651">
    <property type="entry name" value="BTB"/>
    <property type="match status" value="1"/>
</dbReference>
<name>A0A9Q5HTN5_SANBA</name>
<feature type="domain" description="BTB" evidence="2">
    <location>
        <begin position="28"/>
        <end position="108"/>
    </location>
</feature>
<proteinExistence type="predicted"/>
<evidence type="ECO:0000259" key="2">
    <source>
        <dbReference type="PROSITE" id="PS50097"/>
    </source>
</evidence>
<evidence type="ECO:0000313" key="4">
    <source>
        <dbReference type="Proteomes" id="UP000757232"/>
    </source>
</evidence>
<feature type="region of interest" description="Disordered" evidence="1">
    <location>
        <begin position="219"/>
        <end position="241"/>
    </location>
</feature>
<comment type="caution">
    <text evidence="3">The sequence shown here is derived from an EMBL/GenBank/DDBJ whole genome shotgun (WGS) entry which is preliminary data.</text>
</comment>
<feature type="compositionally biased region" description="Low complexity" evidence="1">
    <location>
        <begin position="64"/>
        <end position="75"/>
    </location>
</feature>
<evidence type="ECO:0000313" key="3">
    <source>
        <dbReference type="EMBL" id="OCB85797.1"/>
    </source>
</evidence>
<feature type="region of interest" description="Disordered" evidence="1">
    <location>
        <begin position="63"/>
        <end position="90"/>
    </location>
</feature>